<evidence type="ECO:0008006" key="2">
    <source>
        <dbReference type="Google" id="ProtNLM"/>
    </source>
</evidence>
<proteinExistence type="predicted"/>
<name>A0AAU8FMV0_9BACT</name>
<dbReference type="AlphaFoldDB" id="A0AAU8FMV0"/>
<protein>
    <recommendedName>
        <fullName evidence="2">Lipoprotein</fullName>
    </recommendedName>
</protein>
<sequence length="454" mass="49962">MKQFNTVSVSIISFFLILIISCRELDPDTHTLTSKEQMLDKLTIGEAQEYYKDILSLTPAPEGNRLTAEMTGHPIEKDVNFDAAFTYQLPNVEGNIVVAPLKYKLMDETMYLAGDEAKGSKPKKEEFRKKEINHLNNLVVFKTRDGKVESCVQRIISFDTKKKKGPAGIKWANFSGLVEYFDWNENFLFGFVVKRGKVASTINSISTNGSSSTDGRTNACIIESCFHYYACSRNSQTGALENCSGVTSTCQILNVTCIDTSNPNLGYSIPPGMGGTYVDPNNPAVAAIWDRGQVVNQIQNNPMSLLNTTDCPQNVASWVPLSKFVPSQSVLDRLAQLNSMTLFNPYYLQTLGTANGTVVNCDWFSVTVSTLPAGYTNNPSGFLEYLRQNINSFATGGGGTTFEGHPQIPGEQSKWINDPYTSVVFIDVPGPQNGAVVTSQKSSDSWIFSTIHDL</sequence>
<evidence type="ECO:0000313" key="1">
    <source>
        <dbReference type="EMBL" id="XCH24858.1"/>
    </source>
</evidence>
<reference evidence="1" key="1">
    <citation type="submission" date="2024-06" db="EMBL/GenBank/DDBJ databases">
        <title>Sequencing and assembly of the genome of Dyadobacter sp. strain 676, a symbiont of Cyamopsis tetragonoloba.</title>
        <authorList>
            <person name="Guro P."/>
            <person name="Sazanova A."/>
            <person name="Kuznetsova I."/>
            <person name="Belimov A."/>
            <person name="Safronova V."/>
        </authorList>
    </citation>
    <scope>NUCLEOTIDE SEQUENCE</scope>
    <source>
        <strain evidence="1">676</strain>
    </source>
</reference>
<organism evidence="1">
    <name type="scientific">Dyadobacter sp. 676</name>
    <dbReference type="NCBI Taxonomy" id="3088362"/>
    <lineage>
        <taxon>Bacteria</taxon>
        <taxon>Pseudomonadati</taxon>
        <taxon>Bacteroidota</taxon>
        <taxon>Cytophagia</taxon>
        <taxon>Cytophagales</taxon>
        <taxon>Spirosomataceae</taxon>
        <taxon>Dyadobacter</taxon>
    </lineage>
</organism>
<dbReference type="PROSITE" id="PS51257">
    <property type="entry name" value="PROKAR_LIPOPROTEIN"/>
    <property type="match status" value="1"/>
</dbReference>
<dbReference type="EMBL" id="CP159289">
    <property type="protein sequence ID" value="XCH24858.1"/>
    <property type="molecule type" value="Genomic_DNA"/>
</dbReference>
<dbReference type="RefSeq" id="WP_353720165.1">
    <property type="nucleotide sequence ID" value="NZ_CP159289.1"/>
</dbReference>
<gene>
    <name evidence="1" type="ORF">ABV298_00045</name>
</gene>
<accession>A0AAU8FMV0</accession>